<name>A0A6L9MTJ3_9ALTE</name>
<evidence type="ECO:0000313" key="3">
    <source>
        <dbReference type="EMBL" id="NDW21377.1"/>
    </source>
</evidence>
<keyword evidence="1" id="KW-1133">Transmembrane helix</keyword>
<dbReference type="Proteomes" id="UP000478837">
    <property type="component" value="Unassembled WGS sequence"/>
</dbReference>
<feature type="transmembrane region" description="Helical" evidence="1">
    <location>
        <begin position="225"/>
        <end position="246"/>
    </location>
</feature>
<dbReference type="Pfam" id="PF07786">
    <property type="entry name" value="HGSNAT_cat"/>
    <property type="match status" value="1"/>
</dbReference>
<dbReference type="AlphaFoldDB" id="A0A6L9MTJ3"/>
<protein>
    <submittedName>
        <fullName evidence="3">DUF1624 domain-containing protein</fullName>
    </submittedName>
</protein>
<evidence type="ECO:0000256" key="1">
    <source>
        <dbReference type="SAM" id="Phobius"/>
    </source>
</evidence>
<feature type="transmembrane region" description="Helical" evidence="1">
    <location>
        <begin position="58"/>
        <end position="78"/>
    </location>
</feature>
<feature type="transmembrane region" description="Helical" evidence="1">
    <location>
        <begin position="12"/>
        <end position="29"/>
    </location>
</feature>
<dbReference type="PANTHER" id="PTHR40407">
    <property type="entry name" value="MEMBRANE PROTEIN-LIKE PROTEIN"/>
    <property type="match status" value="1"/>
</dbReference>
<keyword evidence="1" id="KW-0472">Membrane</keyword>
<feature type="transmembrane region" description="Helical" evidence="1">
    <location>
        <begin position="274"/>
        <end position="292"/>
    </location>
</feature>
<evidence type="ECO:0000313" key="4">
    <source>
        <dbReference type="Proteomes" id="UP000478837"/>
    </source>
</evidence>
<keyword evidence="4" id="KW-1185">Reference proteome</keyword>
<dbReference type="EMBL" id="JAAAWP010000003">
    <property type="protein sequence ID" value="NDW21377.1"/>
    <property type="molecule type" value="Genomic_DNA"/>
</dbReference>
<feature type="transmembrane region" description="Helical" evidence="1">
    <location>
        <begin position="196"/>
        <end position="213"/>
    </location>
</feature>
<feature type="domain" description="Heparan-alpha-glucosaminide N-acetyltransferase catalytic" evidence="2">
    <location>
        <begin position="9"/>
        <end position="219"/>
    </location>
</feature>
<accession>A0A6L9MTJ3</accession>
<sequence>MHSNVKRERIRSIDMMRGLVMIIMLIDHVRERFFLHMQVSDPMDIETTSPALFFSRLLAHYCAPVFVFLTGLSAWLYANPVNKPKRDVRLFLFKRGLFILFLEVTFITYSWLGSFDVIYLQVMWAIGVSMLALALLSGLPRNALLAIGLIIVFGHNALTPINYVSHETGYTLWSMLHDRGYIVQSDLLSVKVSYPVLPWIGVILCGFACGPLYGVNKNKALRGSWLLGLAGVTAFLFVFLRGFNIYGETLPWSMQDTAILSAMSLFNMTKYPPSLAFLLFTLSGMFLLLFVFERVNARGMTILDTFGSVPMFFYVLHLYILLVLYTVAVSTWGTNKGVYFGVNEMWQIWLITGVLAITLYYPVRWFSHFKAQHNYWWLKYM</sequence>
<dbReference type="PANTHER" id="PTHR40407:SF1">
    <property type="entry name" value="HEPARAN-ALPHA-GLUCOSAMINIDE N-ACETYLTRANSFERASE CATALYTIC DOMAIN-CONTAINING PROTEIN"/>
    <property type="match status" value="1"/>
</dbReference>
<keyword evidence="1" id="KW-0812">Transmembrane</keyword>
<feature type="transmembrane region" description="Helical" evidence="1">
    <location>
        <begin position="90"/>
        <end position="112"/>
    </location>
</feature>
<gene>
    <name evidence="3" type="ORF">GTW09_07585</name>
</gene>
<organism evidence="3 4">
    <name type="scientific">Alteromonas hispanica</name>
    <dbReference type="NCBI Taxonomy" id="315421"/>
    <lineage>
        <taxon>Bacteria</taxon>
        <taxon>Pseudomonadati</taxon>
        <taxon>Pseudomonadota</taxon>
        <taxon>Gammaproteobacteria</taxon>
        <taxon>Alteromonadales</taxon>
        <taxon>Alteromonadaceae</taxon>
        <taxon>Alteromonas/Salinimonas group</taxon>
        <taxon>Alteromonas</taxon>
    </lineage>
</organism>
<dbReference type="InterPro" id="IPR012429">
    <property type="entry name" value="HGSNAT_cat"/>
</dbReference>
<comment type="caution">
    <text evidence="3">The sequence shown here is derived from an EMBL/GenBank/DDBJ whole genome shotgun (WGS) entry which is preliminary data.</text>
</comment>
<evidence type="ECO:0000259" key="2">
    <source>
        <dbReference type="Pfam" id="PF07786"/>
    </source>
</evidence>
<feature type="transmembrane region" description="Helical" evidence="1">
    <location>
        <begin position="312"/>
        <end position="333"/>
    </location>
</feature>
<feature type="transmembrane region" description="Helical" evidence="1">
    <location>
        <begin position="118"/>
        <end position="136"/>
    </location>
</feature>
<reference evidence="3 4" key="1">
    <citation type="submission" date="2020-01" db="EMBL/GenBank/DDBJ databases">
        <title>Genomes of bacteria type strains.</title>
        <authorList>
            <person name="Chen J."/>
            <person name="Zhu S."/>
            <person name="Yang J."/>
        </authorList>
    </citation>
    <scope>NUCLEOTIDE SEQUENCE [LARGE SCALE GENOMIC DNA]</scope>
    <source>
        <strain evidence="3 4">LMG 22958</strain>
    </source>
</reference>
<feature type="transmembrane region" description="Helical" evidence="1">
    <location>
        <begin position="345"/>
        <end position="363"/>
    </location>
</feature>
<proteinExistence type="predicted"/>
<feature type="transmembrane region" description="Helical" evidence="1">
    <location>
        <begin position="143"/>
        <end position="165"/>
    </location>
</feature>